<proteinExistence type="predicted"/>
<evidence type="ECO:0008006" key="4">
    <source>
        <dbReference type="Google" id="ProtNLM"/>
    </source>
</evidence>
<reference evidence="3" key="1">
    <citation type="submission" date="2019-07" db="EMBL/GenBank/DDBJ databases">
        <title>Arthrobacter KR32 sp. nov., isolated from mountain cheese made of cows milk.</title>
        <authorList>
            <person name="Flegler A."/>
        </authorList>
    </citation>
    <scope>NUCLEOTIDE SEQUENCE [LARGE SCALE GENOMIC DNA]</scope>
    <source>
        <strain evidence="3">KR32</strain>
    </source>
</reference>
<dbReference type="AlphaFoldDB" id="A0A7X1NRY4"/>
<evidence type="ECO:0000256" key="1">
    <source>
        <dbReference type="SAM" id="MobiDB-lite"/>
    </source>
</evidence>
<sequence>MSGLFSHASADGDAPSDRPDIQATVSVPASADHAWAGLVEHLHLWWPADLLSRWGTDSFFDLEDNALVETSAEDDENVWGEVTDSASGQWMLLRWRAAGSTTITDLRLGVREDAGVLHRARIEAAAEGTSGSGGAGVVDQAEGNGPVETTLGLTHSGWTSADPHDLYDFYRQFWPEALARYRRFMGGS</sequence>
<gene>
    <name evidence="2" type="ORF">FNH21_14440</name>
</gene>
<dbReference type="SUPFAM" id="SSF55961">
    <property type="entry name" value="Bet v1-like"/>
    <property type="match status" value="1"/>
</dbReference>
<organism evidence="2 3">
    <name type="scientific">Arthrobacter bussei</name>
    <dbReference type="NCBI Taxonomy" id="2594179"/>
    <lineage>
        <taxon>Bacteria</taxon>
        <taxon>Bacillati</taxon>
        <taxon>Actinomycetota</taxon>
        <taxon>Actinomycetes</taxon>
        <taxon>Micrococcales</taxon>
        <taxon>Micrococcaceae</taxon>
        <taxon>Arthrobacter</taxon>
    </lineage>
</organism>
<dbReference type="EMBL" id="VJXX01000006">
    <property type="protein sequence ID" value="MPY11901.1"/>
    <property type="molecule type" value="Genomic_DNA"/>
</dbReference>
<dbReference type="Gene3D" id="3.30.530.20">
    <property type="match status" value="1"/>
</dbReference>
<accession>A0A7X1NRY4</accession>
<name>A0A7X1NRY4_9MICC</name>
<feature type="region of interest" description="Disordered" evidence="1">
    <location>
        <begin position="1"/>
        <end position="21"/>
    </location>
</feature>
<keyword evidence="3" id="KW-1185">Reference proteome</keyword>
<comment type="caution">
    <text evidence="2">The sequence shown here is derived from an EMBL/GenBank/DDBJ whole genome shotgun (WGS) entry which is preliminary data.</text>
</comment>
<dbReference type="Proteomes" id="UP000326464">
    <property type="component" value="Unassembled WGS sequence"/>
</dbReference>
<evidence type="ECO:0000313" key="3">
    <source>
        <dbReference type="Proteomes" id="UP000326464"/>
    </source>
</evidence>
<dbReference type="OrthoDB" id="268331at2"/>
<dbReference type="InterPro" id="IPR023393">
    <property type="entry name" value="START-like_dom_sf"/>
</dbReference>
<dbReference type="RefSeq" id="WP_152816796.1">
    <property type="nucleotide sequence ID" value="NZ_VJXX01000006.1"/>
</dbReference>
<evidence type="ECO:0000313" key="2">
    <source>
        <dbReference type="EMBL" id="MPY11901.1"/>
    </source>
</evidence>
<protein>
    <recommendedName>
        <fullName evidence="4">ATPase</fullName>
    </recommendedName>
</protein>